<dbReference type="EMBL" id="CM056741">
    <property type="protein sequence ID" value="KAJ8684310.1"/>
    <property type="molecule type" value="Genomic_DNA"/>
</dbReference>
<evidence type="ECO:0000313" key="1">
    <source>
        <dbReference type="EMBL" id="KAJ8684310.1"/>
    </source>
</evidence>
<accession>A0ACC2PL56</accession>
<comment type="caution">
    <text evidence="1">The sequence shown here is derived from an EMBL/GenBank/DDBJ whole genome shotgun (WGS) entry which is preliminary data.</text>
</comment>
<gene>
    <name evidence="1" type="ORF">QAD02_020102</name>
</gene>
<keyword evidence="2" id="KW-1185">Reference proteome</keyword>
<name>A0ACC2PL56_9HYME</name>
<organism evidence="1 2">
    <name type="scientific">Eretmocerus hayati</name>
    <dbReference type="NCBI Taxonomy" id="131215"/>
    <lineage>
        <taxon>Eukaryota</taxon>
        <taxon>Metazoa</taxon>
        <taxon>Ecdysozoa</taxon>
        <taxon>Arthropoda</taxon>
        <taxon>Hexapoda</taxon>
        <taxon>Insecta</taxon>
        <taxon>Pterygota</taxon>
        <taxon>Neoptera</taxon>
        <taxon>Endopterygota</taxon>
        <taxon>Hymenoptera</taxon>
        <taxon>Apocrita</taxon>
        <taxon>Proctotrupomorpha</taxon>
        <taxon>Chalcidoidea</taxon>
        <taxon>Aphelinidae</taxon>
        <taxon>Aphelininae</taxon>
        <taxon>Eretmocerus</taxon>
    </lineage>
</organism>
<evidence type="ECO:0000313" key="2">
    <source>
        <dbReference type="Proteomes" id="UP001239111"/>
    </source>
</evidence>
<sequence length="502" mass="56139">MPTRPERPSAMLFQDTQKNWTDDLPVCKQSGVGFSTNQIYREDGNRQEEHPFEDRSFHCKYDDSTFLYAVFDGHEGTDAADFAVQRMAAEILLGQLTDKSTDEEVKEVLRQAFIAVERGYNDTLGDVLALRASLQLDLPDNISSYEAYQQFPEIINQLKALNTRLSSGTSAVVALIYRGKLYVANVGDSRALLCKIDDNQVLRVIQLSVDHDLRNEDELLRLTQLGLDIKSIRQGSHLGNQTNTRCLGNYMVKGGYKESEELNFAVSEPVIAEPEIHGGIELDESCRFILLMSHGLCRALEEATSTEQVNKDLALLAVEQFKIQSTLTGVAQGVVDKIVRIHHDKSMSSSQNTLANGKRDDITLLVRNFNFPMPNALKSPTAPPGQVKSIIQSLHYLSPNEGSKTLDGKMVEYSLDSTVHCSPLPEFPYSVPKTKSSDRIFFEEQSEEASSTANETSTDTGLVQKTSINKSARIKPYVDFSEYYQNVEKRQKEGTLPSDIQF</sequence>
<reference evidence="1" key="1">
    <citation type="submission" date="2023-04" db="EMBL/GenBank/DDBJ databases">
        <title>A chromosome-level genome assembly of the parasitoid wasp Eretmocerus hayati.</title>
        <authorList>
            <person name="Zhong Y."/>
            <person name="Liu S."/>
            <person name="Liu Y."/>
        </authorList>
    </citation>
    <scope>NUCLEOTIDE SEQUENCE</scope>
    <source>
        <strain evidence="1">ZJU_SS_LIU_2023</strain>
    </source>
</reference>
<dbReference type="Proteomes" id="UP001239111">
    <property type="component" value="Chromosome 1"/>
</dbReference>
<proteinExistence type="predicted"/>
<protein>
    <submittedName>
        <fullName evidence="1">Uncharacterized protein</fullName>
    </submittedName>
</protein>